<dbReference type="EMBL" id="LNQE01001478">
    <property type="protein sequence ID" value="KUG16852.1"/>
    <property type="molecule type" value="Genomic_DNA"/>
</dbReference>
<sequence length="81" mass="9183">METITEKEIRDLEERASYIKGEKAKVLKEEVEVAMARAEAAGLGSELIDRLDILLLNLTEASRDVCTNTRCPHYGKKCKMR</sequence>
<organism evidence="1">
    <name type="scientific">hydrocarbon metagenome</name>
    <dbReference type="NCBI Taxonomy" id="938273"/>
    <lineage>
        <taxon>unclassified sequences</taxon>
        <taxon>metagenomes</taxon>
        <taxon>ecological metagenomes</taxon>
    </lineage>
</organism>
<reference evidence="1" key="1">
    <citation type="journal article" date="2015" name="Proc. Natl. Acad. Sci. U.S.A.">
        <title>Networks of energetic and metabolic interactions define dynamics in microbial communities.</title>
        <authorList>
            <person name="Embree M."/>
            <person name="Liu J.K."/>
            <person name="Al-Bassam M.M."/>
            <person name="Zengler K."/>
        </authorList>
    </citation>
    <scope>NUCLEOTIDE SEQUENCE</scope>
</reference>
<dbReference type="AlphaFoldDB" id="A0A0W8F7K5"/>
<comment type="caution">
    <text evidence="1">The sequence shown here is derived from an EMBL/GenBank/DDBJ whole genome shotgun (WGS) entry which is preliminary data.</text>
</comment>
<name>A0A0W8F7K5_9ZZZZ</name>
<protein>
    <submittedName>
        <fullName evidence="1">Uncharacterized protein</fullName>
    </submittedName>
</protein>
<gene>
    <name evidence="1" type="ORF">ASZ90_013485</name>
</gene>
<accession>A0A0W8F7K5</accession>
<evidence type="ECO:0000313" key="1">
    <source>
        <dbReference type="EMBL" id="KUG16852.1"/>
    </source>
</evidence>
<proteinExistence type="predicted"/>